<dbReference type="EMBL" id="BMIQ01000004">
    <property type="protein sequence ID" value="GGE07196.1"/>
    <property type="molecule type" value="Genomic_DNA"/>
</dbReference>
<name>A0A917E7N1_9HYPH</name>
<dbReference type="InterPro" id="IPR001845">
    <property type="entry name" value="HTH_ArsR_DNA-bd_dom"/>
</dbReference>
<dbReference type="CDD" id="cd00090">
    <property type="entry name" value="HTH_ARSR"/>
    <property type="match status" value="1"/>
</dbReference>
<dbReference type="GO" id="GO:0003700">
    <property type="term" value="F:DNA-binding transcription factor activity"/>
    <property type="evidence" value="ECO:0007669"/>
    <property type="project" value="InterPro"/>
</dbReference>
<evidence type="ECO:0000256" key="2">
    <source>
        <dbReference type="ARBA" id="ARBA00023125"/>
    </source>
</evidence>
<keyword evidence="3" id="KW-0804">Transcription</keyword>
<dbReference type="Gene3D" id="1.10.10.10">
    <property type="entry name" value="Winged helix-like DNA-binding domain superfamily/Winged helix DNA-binding domain"/>
    <property type="match status" value="1"/>
</dbReference>
<accession>A0A917E7N1</accession>
<organism evidence="5 6">
    <name type="scientific">Aureimonas endophytica</name>
    <dbReference type="NCBI Taxonomy" id="2027858"/>
    <lineage>
        <taxon>Bacteria</taxon>
        <taxon>Pseudomonadati</taxon>
        <taxon>Pseudomonadota</taxon>
        <taxon>Alphaproteobacteria</taxon>
        <taxon>Hyphomicrobiales</taxon>
        <taxon>Aurantimonadaceae</taxon>
        <taxon>Aureimonas</taxon>
    </lineage>
</organism>
<dbReference type="InterPro" id="IPR051081">
    <property type="entry name" value="HTH_MetalResp_TranReg"/>
</dbReference>
<feature type="domain" description="HTH arsR-type" evidence="4">
    <location>
        <begin position="18"/>
        <end position="115"/>
    </location>
</feature>
<gene>
    <name evidence="5" type="ORF">GCM10011390_27830</name>
</gene>
<dbReference type="SMART" id="SM00418">
    <property type="entry name" value="HTH_ARSR"/>
    <property type="match status" value="1"/>
</dbReference>
<dbReference type="AlphaFoldDB" id="A0A917E7N1"/>
<dbReference type="PANTHER" id="PTHR33154:SF12">
    <property type="entry name" value="TRANSCRIPTIONAL REGULATORY PROTEIN"/>
    <property type="match status" value="1"/>
</dbReference>
<dbReference type="PRINTS" id="PR00778">
    <property type="entry name" value="HTHARSR"/>
</dbReference>
<evidence type="ECO:0000313" key="6">
    <source>
        <dbReference type="Proteomes" id="UP000644699"/>
    </source>
</evidence>
<dbReference type="PANTHER" id="PTHR33154">
    <property type="entry name" value="TRANSCRIPTIONAL REGULATOR, ARSR FAMILY"/>
    <property type="match status" value="1"/>
</dbReference>
<proteinExistence type="predicted"/>
<dbReference type="SUPFAM" id="SSF46785">
    <property type="entry name" value="Winged helix' DNA-binding domain"/>
    <property type="match status" value="1"/>
</dbReference>
<evidence type="ECO:0000256" key="3">
    <source>
        <dbReference type="ARBA" id="ARBA00023163"/>
    </source>
</evidence>
<dbReference type="Proteomes" id="UP000644699">
    <property type="component" value="Unassembled WGS sequence"/>
</dbReference>
<comment type="caution">
    <text evidence="5">The sequence shown here is derived from an EMBL/GenBank/DDBJ whole genome shotgun (WGS) entry which is preliminary data.</text>
</comment>
<keyword evidence="2" id="KW-0238">DNA-binding</keyword>
<protein>
    <submittedName>
        <fullName evidence="5">Transcriptional regulator</fullName>
    </submittedName>
</protein>
<keyword evidence="1" id="KW-0805">Transcription regulation</keyword>
<evidence type="ECO:0000313" key="5">
    <source>
        <dbReference type="EMBL" id="GGE07196.1"/>
    </source>
</evidence>
<dbReference type="GO" id="GO:0003677">
    <property type="term" value="F:DNA binding"/>
    <property type="evidence" value="ECO:0007669"/>
    <property type="project" value="UniProtKB-KW"/>
</dbReference>
<dbReference type="InterPro" id="IPR036390">
    <property type="entry name" value="WH_DNA-bd_sf"/>
</dbReference>
<dbReference type="InterPro" id="IPR036388">
    <property type="entry name" value="WH-like_DNA-bd_sf"/>
</dbReference>
<dbReference type="PROSITE" id="PS50987">
    <property type="entry name" value="HTH_ARSR_2"/>
    <property type="match status" value="1"/>
</dbReference>
<reference evidence="5" key="1">
    <citation type="journal article" date="2014" name="Int. J. Syst. Evol. Microbiol.">
        <title>Complete genome sequence of Corynebacterium casei LMG S-19264T (=DSM 44701T), isolated from a smear-ripened cheese.</title>
        <authorList>
            <consortium name="US DOE Joint Genome Institute (JGI-PGF)"/>
            <person name="Walter F."/>
            <person name="Albersmeier A."/>
            <person name="Kalinowski J."/>
            <person name="Ruckert C."/>
        </authorList>
    </citation>
    <scope>NUCLEOTIDE SEQUENCE</scope>
    <source>
        <strain evidence="5">CGMCC 1.15367</strain>
    </source>
</reference>
<reference evidence="5" key="2">
    <citation type="submission" date="2020-09" db="EMBL/GenBank/DDBJ databases">
        <authorList>
            <person name="Sun Q."/>
            <person name="Zhou Y."/>
        </authorList>
    </citation>
    <scope>NUCLEOTIDE SEQUENCE</scope>
    <source>
        <strain evidence="5">CGMCC 1.15367</strain>
    </source>
</reference>
<evidence type="ECO:0000259" key="4">
    <source>
        <dbReference type="PROSITE" id="PS50987"/>
    </source>
</evidence>
<sequence length="123" mass="13396">MEIAIGSCYILAVPSFMHPPAEALELHHVLSALADPTRLQIVRELHRAGNGLNCMNAAAPFCRVPKSTLSGHFRVLRESGIVTTTKRGVENINVLRYDDLEARFPGLLPTILGFVPAPEPVTV</sequence>
<keyword evidence="6" id="KW-1185">Reference proteome</keyword>
<dbReference type="Pfam" id="PF12840">
    <property type="entry name" value="HTH_20"/>
    <property type="match status" value="1"/>
</dbReference>
<evidence type="ECO:0000256" key="1">
    <source>
        <dbReference type="ARBA" id="ARBA00023015"/>
    </source>
</evidence>
<dbReference type="InterPro" id="IPR011991">
    <property type="entry name" value="ArsR-like_HTH"/>
</dbReference>